<dbReference type="Pfam" id="PF12796">
    <property type="entry name" value="Ank_2"/>
    <property type="match status" value="2"/>
</dbReference>
<comment type="caution">
    <text evidence="5">The sequence shown here is derived from an EMBL/GenBank/DDBJ whole genome shotgun (WGS) entry which is preliminary data.</text>
</comment>
<dbReference type="SUPFAM" id="SSF48403">
    <property type="entry name" value="Ankyrin repeat"/>
    <property type="match status" value="2"/>
</dbReference>
<proteinExistence type="predicted"/>
<dbReference type="InterPro" id="IPR002110">
    <property type="entry name" value="Ankyrin_rpt"/>
</dbReference>
<reference evidence="5 6" key="1">
    <citation type="submission" date="2021-02" db="EMBL/GenBank/DDBJ databases">
        <title>Variation within the Batrachochytrium salamandrivorans European outbreak.</title>
        <authorList>
            <person name="Kelly M."/>
            <person name="Pasmans F."/>
            <person name="Shea T.P."/>
            <person name="Munoz J.F."/>
            <person name="Carranza S."/>
            <person name="Cuomo C.A."/>
            <person name="Martel A."/>
        </authorList>
    </citation>
    <scope>NUCLEOTIDE SEQUENCE [LARGE SCALE GENOMIC DNA]</scope>
    <source>
        <strain evidence="5 6">AMFP18/2</strain>
    </source>
</reference>
<accession>A0ABQ8EU77</accession>
<evidence type="ECO:0000313" key="5">
    <source>
        <dbReference type="EMBL" id="KAH6586169.1"/>
    </source>
</evidence>
<protein>
    <submittedName>
        <fullName evidence="5">Uncharacterized protein</fullName>
    </submittedName>
</protein>
<dbReference type="Proteomes" id="UP001648503">
    <property type="component" value="Unassembled WGS sequence"/>
</dbReference>
<dbReference type="SMART" id="SM00248">
    <property type="entry name" value="ANK"/>
    <property type="match status" value="10"/>
</dbReference>
<dbReference type="EMBL" id="JAFCIX010000575">
    <property type="protein sequence ID" value="KAH6586169.1"/>
    <property type="molecule type" value="Genomic_DNA"/>
</dbReference>
<keyword evidence="6" id="KW-1185">Reference proteome</keyword>
<feature type="compositionally biased region" description="Low complexity" evidence="4">
    <location>
        <begin position="393"/>
        <end position="411"/>
    </location>
</feature>
<evidence type="ECO:0000256" key="4">
    <source>
        <dbReference type="SAM" id="MobiDB-lite"/>
    </source>
</evidence>
<feature type="repeat" description="ANK" evidence="3">
    <location>
        <begin position="569"/>
        <end position="601"/>
    </location>
</feature>
<evidence type="ECO:0000313" key="6">
    <source>
        <dbReference type="Proteomes" id="UP001648503"/>
    </source>
</evidence>
<dbReference type="Pfam" id="PF00023">
    <property type="entry name" value="Ank"/>
    <property type="match status" value="1"/>
</dbReference>
<sequence>MQTLPDRAALCVLHHIAQSAPKTLWVLYHTCSTLRRLLLPIPVRNSSNNTRLLLSGHSSTLFVGETECDMSSHNDSTNNISTTITTTHSHRPDLRANRNHSSREIWALAFHSLLATVSLTFPPPDFLKLLARRHFHLVHFAVHAGTSLGPQDLAFALLVAIAAPCPPLCRRLIDAGAALALDDSWHPDPLHYAAEMGCNSVCTMLVRSDAAKGRSGKSDCSAMTDGCYNTAPLLIRTNSIGTIESESIGCRSVSTINANSNIISKTDTNCSYINRSHKRYGRPLDRAVYARQFSTCQLLLKLGAAKRDDPGLIDAICYNDQDLCDWLLAKGANPNLSDRTGGDSPLYIAALVGNDTICQHLVAAGALLVSTPSPPSPAAAAAVTCTITPTTSISSTTSIGSTGQDPVSNLAPPSPPSSPPAPLVPTNPILLSTMQPQSPLFAAITGGHLRAFKSLLAMAKTYGVLRHLAPSLFLEVCRCGQPEMLQQLYSAGTFKGIDKQALLYVAIDAGHASVCQVLVDDIDFQIKDLEELSSDGQQTLLHRAAWARSGPCCEVLVAAGADINGLNKGLDTPLHIAIESGSLELCTTLIRLGANVNAANRSGETPLHYAAMHALPAICVLLADSGAHLYSQSNDGQNPLHLAVETGSYDTCFSLVYDIGADVNATNRAGETPLHRAAMFAYYDVCELLIMCGALINAISHVGATPLDFAMADLDSRLALYLKSHGALVSSKLGEIVYTFRLRMKLES</sequence>
<evidence type="ECO:0000256" key="1">
    <source>
        <dbReference type="ARBA" id="ARBA00022737"/>
    </source>
</evidence>
<feature type="repeat" description="ANK" evidence="3">
    <location>
        <begin position="635"/>
        <end position="668"/>
    </location>
</feature>
<dbReference type="PANTHER" id="PTHR24171:SF9">
    <property type="entry name" value="ANKYRIN REPEAT DOMAIN-CONTAINING PROTEIN 39"/>
    <property type="match status" value="1"/>
</dbReference>
<dbReference type="InterPro" id="IPR036770">
    <property type="entry name" value="Ankyrin_rpt-contain_sf"/>
</dbReference>
<dbReference type="Gene3D" id="1.25.40.20">
    <property type="entry name" value="Ankyrin repeat-containing domain"/>
    <property type="match status" value="3"/>
</dbReference>
<evidence type="ECO:0000256" key="3">
    <source>
        <dbReference type="PROSITE-ProRule" id="PRU00023"/>
    </source>
</evidence>
<feature type="compositionally biased region" description="Pro residues" evidence="4">
    <location>
        <begin position="412"/>
        <end position="421"/>
    </location>
</feature>
<evidence type="ECO:0000256" key="2">
    <source>
        <dbReference type="ARBA" id="ARBA00023043"/>
    </source>
</evidence>
<feature type="region of interest" description="Disordered" evidence="4">
    <location>
        <begin position="393"/>
        <end position="421"/>
    </location>
</feature>
<gene>
    <name evidence="5" type="ORF">BASA50_000635</name>
</gene>
<feature type="repeat" description="ANK" evidence="3">
    <location>
        <begin position="669"/>
        <end position="701"/>
    </location>
</feature>
<organism evidence="5 6">
    <name type="scientific">Batrachochytrium salamandrivorans</name>
    <dbReference type="NCBI Taxonomy" id="1357716"/>
    <lineage>
        <taxon>Eukaryota</taxon>
        <taxon>Fungi</taxon>
        <taxon>Fungi incertae sedis</taxon>
        <taxon>Chytridiomycota</taxon>
        <taxon>Chytridiomycota incertae sedis</taxon>
        <taxon>Chytridiomycetes</taxon>
        <taxon>Rhizophydiales</taxon>
        <taxon>Rhizophydiales incertae sedis</taxon>
        <taxon>Batrachochytrium</taxon>
    </lineage>
</organism>
<feature type="repeat" description="ANK" evidence="3">
    <location>
        <begin position="602"/>
        <end position="634"/>
    </location>
</feature>
<name>A0ABQ8EU77_9FUNG</name>
<dbReference type="PROSITE" id="PS50088">
    <property type="entry name" value="ANK_REPEAT"/>
    <property type="match status" value="4"/>
</dbReference>
<keyword evidence="2 3" id="KW-0040">ANK repeat</keyword>
<dbReference type="PANTHER" id="PTHR24171">
    <property type="entry name" value="ANKYRIN REPEAT DOMAIN-CONTAINING PROTEIN 39-RELATED"/>
    <property type="match status" value="1"/>
</dbReference>
<keyword evidence="1" id="KW-0677">Repeat</keyword>
<dbReference type="PROSITE" id="PS50297">
    <property type="entry name" value="ANK_REP_REGION"/>
    <property type="match status" value="4"/>
</dbReference>